<keyword evidence="8 14" id="KW-0479">Metal-binding</keyword>
<keyword evidence="12 14" id="KW-0472">Membrane</keyword>
<dbReference type="Proteomes" id="UP000233491">
    <property type="component" value="Unassembled WGS sequence"/>
</dbReference>
<comment type="similarity">
    <text evidence="3 14 15">Belongs to the HemJ family.</text>
</comment>
<dbReference type="EC" id="1.3.99.-" evidence="14 15"/>
<evidence type="ECO:0000256" key="6">
    <source>
        <dbReference type="ARBA" id="ARBA00022617"/>
    </source>
</evidence>
<keyword evidence="11 14" id="KW-0408">Iron</keyword>
<feature type="transmembrane region" description="Helical" evidence="14">
    <location>
        <begin position="53"/>
        <end position="72"/>
    </location>
</feature>
<evidence type="ECO:0000313" key="17">
    <source>
        <dbReference type="Proteomes" id="UP000233491"/>
    </source>
</evidence>
<evidence type="ECO:0000256" key="11">
    <source>
        <dbReference type="ARBA" id="ARBA00023004"/>
    </source>
</evidence>
<evidence type="ECO:0000256" key="14">
    <source>
        <dbReference type="HAMAP-Rule" id="MF_02239"/>
    </source>
</evidence>
<reference evidence="16 17" key="1">
    <citation type="submission" date="2017-12" db="EMBL/GenBank/DDBJ databases">
        <title>Anaerobic carbon monoxide metabolism by Pleomorphomonas carboxyditropha sp. nov., a new mesophilic hydrogenogenic carboxidotroph.</title>
        <authorList>
            <person name="Esquivel-Elizondo S."/>
            <person name="Krajmalnik-Brown R."/>
        </authorList>
    </citation>
    <scope>NUCLEOTIDE SEQUENCE [LARGE SCALE GENOMIC DNA]</scope>
    <source>
        <strain evidence="16 17">R5-392</strain>
    </source>
</reference>
<keyword evidence="10 14" id="KW-0560">Oxidoreductase</keyword>
<comment type="catalytic activity">
    <reaction evidence="13 14 15">
        <text>protoporphyrinogen IX + 3 A = protoporphyrin IX + 3 AH2</text>
        <dbReference type="Rhea" id="RHEA:62000"/>
        <dbReference type="ChEBI" id="CHEBI:13193"/>
        <dbReference type="ChEBI" id="CHEBI:17499"/>
        <dbReference type="ChEBI" id="CHEBI:57306"/>
        <dbReference type="ChEBI" id="CHEBI:57307"/>
    </reaction>
</comment>
<dbReference type="InterPro" id="IPR005265">
    <property type="entry name" value="HemJ-like"/>
</dbReference>
<dbReference type="PIRSF" id="PIRSF004638">
    <property type="entry name" value="UCP004638"/>
    <property type="match status" value="1"/>
</dbReference>
<keyword evidence="17" id="KW-1185">Reference proteome</keyword>
<evidence type="ECO:0000256" key="4">
    <source>
        <dbReference type="ARBA" id="ARBA00017504"/>
    </source>
</evidence>
<keyword evidence="5 14" id="KW-1003">Cell membrane</keyword>
<dbReference type="RefSeq" id="WP_101290055.1">
    <property type="nucleotide sequence ID" value="NZ_FOUQ01000004.1"/>
</dbReference>
<dbReference type="GO" id="GO:0006782">
    <property type="term" value="P:protoporphyrinogen IX biosynthetic process"/>
    <property type="evidence" value="ECO:0007669"/>
    <property type="project" value="UniProtKB-UniRule"/>
</dbReference>
<dbReference type="OrthoDB" id="9800824at2"/>
<organism evidence="16 17">
    <name type="scientific">Pleomorphomonas diazotrophica</name>
    <dbReference type="NCBI Taxonomy" id="1166257"/>
    <lineage>
        <taxon>Bacteria</taxon>
        <taxon>Pseudomonadati</taxon>
        <taxon>Pseudomonadota</taxon>
        <taxon>Alphaproteobacteria</taxon>
        <taxon>Hyphomicrobiales</taxon>
        <taxon>Pleomorphomonadaceae</taxon>
        <taxon>Pleomorphomonas</taxon>
    </lineage>
</organism>
<evidence type="ECO:0000313" key="16">
    <source>
        <dbReference type="EMBL" id="PKR88602.1"/>
    </source>
</evidence>
<evidence type="ECO:0000256" key="10">
    <source>
        <dbReference type="ARBA" id="ARBA00023002"/>
    </source>
</evidence>
<comment type="caution">
    <text evidence="16">The sequence shown here is derived from an EMBL/GenBank/DDBJ whole genome shotgun (WGS) entry which is preliminary data.</text>
</comment>
<dbReference type="GO" id="GO:0070818">
    <property type="term" value="F:protoporphyrinogen oxidase activity"/>
    <property type="evidence" value="ECO:0007669"/>
    <property type="project" value="UniProtKB-UniRule"/>
</dbReference>
<evidence type="ECO:0000256" key="15">
    <source>
        <dbReference type="PIRNR" id="PIRNR004638"/>
    </source>
</evidence>
<sequence>MGLAYDWIKIGHLFSVFAWMAGVFYLPRLFVYHADAETRSVQSETFKVMERRLLRGIMRPAMYGTWGFGLWLGLKGGWFSGASWLWLKALLVLALTVYHYQLDAWRKAFEIDANRHSSRFFRMMNELPTLVLFGILVLVVLKPF</sequence>
<proteinExistence type="inferred from homology"/>
<feature type="transmembrane region" description="Helical" evidence="14">
    <location>
        <begin position="12"/>
        <end position="32"/>
    </location>
</feature>
<dbReference type="GO" id="GO:0046872">
    <property type="term" value="F:metal ion binding"/>
    <property type="evidence" value="ECO:0007669"/>
    <property type="project" value="UniProtKB-UniRule"/>
</dbReference>
<dbReference type="NCBIfam" id="TIGR00701">
    <property type="entry name" value="protoporphyrinogen oxidase HemJ"/>
    <property type="match status" value="1"/>
</dbReference>
<comment type="cofactor">
    <cofactor evidence="14 15">
        <name>heme b</name>
        <dbReference type="ChEBI" id="CHEBI:60344"/>
    </cofactor>
    <text evidence="14 15">Binds 1 heme b (iron(II)-protoporphyrin IX) group per subunit.</text>
</comment>
<name>A0A1I4SX90_9HYPH</name>
<dbReference type="UniPathway" id="UPA00251">
    <property type="reaction ID" value="UER00324"/>
</dbReference>
<dbReference type="Pfam" id="PF03653">
    <property type="entry name" value="UPF0093"/>
    <property type="match status" value="1"/>
</dbReference>
<feature type="binding site" description="axial binding residue" evidence="14">
    <location>
        <position position="88"/>
    </location>
    <ligand>
        <name>heme</name>
        <dbReference type="ChEBI" id="CHEBI:30413"/>
    </ligand>
    <ligandPart>
        <name>Fe</name>
        <dbReference type="ChEBI" id="CHEBI:18248"/>
    </ligandPart>
</feature>
<dbReference type="GO" id="GO:0005886">
    <property type="term" value="C:plasma membrane"/>
    <property type="evidence" value="ECO:0007669"/>
    <property type="project" value="UniProtKB-SubCell"/>
</dbReference>
<feature type="transmembrane region" description="Helical" evidence="14">
    <location>
        <begin position="84"/>
        <end position="102"/>
    </location>
</feature>
<keyword evidence="9 14" id="KW-1133">Transmembrane helix</keyword>
<protein>
    <recommendedName>
        <fullName evidence="4 14">Protoporphyrinogen IX oxidase</fullName>
        <shortName evidence="14">PPO</shortName>
        <ecNumber evidence="14 15">1.3.99.-</ecNumber>
    </recommendedName>
</protein>
<evidence type="ECO:0000256" key="3">
    <source>
        <dbReference type="ARBA" id="ARBA00006501"/>
    </source>
</evidence>
<evidence type="ECO:0000256" key="7">
    <source>
        <dbReference type="ARBA" id="ARBA00022692"/>
    </source>
</evidence>
<comment type="pathway">
    <text evidence="2 14 15">Porphyrin-containing compound metabolism; protoporphyrin-IX biosynthesis; protoporphyrin-IX from protoporphyrinogen-IX: step 1/1.</text>
</comment>
<accession>A0A1I4SX90</accession>
<dbReference type="PANTHER" id="PTHR40255:SF1">
    <property type="entry name" value="PROTOPORPHYRINOGEN IX OXIDASE"/>
    <property type="match status" value="1"/>
</dbReference>
<comment type="function">
    <text evidence="14 15">Catalyzes the oxidation of protoporphyrinogen IX to protoporphyrin IX.</text>
</comment>
<dbReference type="EMBL" id="PJNW01000011">
    <property type="protein sequence ID" value="PKR88602.1"/>
    <property type="molecule type" value="Genomic_DNA"/>
</dbReference>
<evidence type="ECO:0000256" key="1">
    <source>
        <dbReference type="ARBA" id="ARBA00004651"/>
    </source>
</evidence>
<evidence type="ECO:0000256" key="13">
    <source>
        <dbReference type="ARBA" id="ARBA00048390"/>
    </source>
</evidence>
<evidence type="ECO:0000256" key="12">
    <source>
        <dbReference type="ARBA" id="ARBA00023136"/>
    </source>
</evidence>
<dbReference type="PANTHER" id="PTHR40255">
    <property type="entry name" value="UPF0093 MEMBRANE PROTEIN SLR1790"/>
    <property type="match status" value="1"/>
</dbReference>
<evidence type="ECO:0000256" key="9">
    <source>
        <dbReference type="ARBA" id="ARBA00022989"/>
    </source>
</evidence>
<comment type="subunit">
    <text evidence="14">Homodimer.</text>
</comment>
<evidence type="ECO:0000256" key="8">
    <source>
        <dbReference type="ARBA" id="ARBA00022723"/>
    </source>
</evidence>
<dbReference type="AlphaFoldDB" id="A0A1I4SX90"/>
<comment type="subcellular location">
    <subcellularLocation>
        <location evidence="1 14">Cell membrane</location>
        <topology evidence="1 14">Multi-pass membrane protein</topology>
    </subcellularLocation>
</comment>
<dbReference type="HAMAP" id="MF_02239">
    <property type="entry name" value="HemJ"/>
    <property type="match status" value="1"/>
</dbReference>
<feature type="transmembrane region" description="Helical" evidence="14">
    <location>
        <begin position="123"/>
        <end position="141"/>
    </location>
</feature>
<feature type="binding site" description="axial binding residue" evidence="14">
    <location>
        <position position="12"/>
    </location>
    <ligand>
        <name>heme</name>
        <dbReference type="ChEBI" id="CHEBI:30413"/>
    </ligand>
    <ligandPart>
        <name>Fe</name>
        <dbReference type="ChEBI" id="CHEBI:18248"/>
    </ligandPart>
</feature>
<keyword evidence="7 14" id="KW-0812">Transmembrane</keyword>
<gene>
    <name evidence="16" type="ORF">CXZ10_14495</name>
</gene>
<evidence type="ECO:0000256" key="2">
    <source>
        <dbReference type="ARBA" id="ARBA00005073"/>
    </source>
</evidence>
<keyword evidence="6 14" id="KW-0349">Heme</keyword>
<evidence type="ECO:0000256" key="5">
    <source>
        <dbReference type="ARBA" id="ARBA00022475"/>
    </source>
</evidence>